<feature type="non-terminal residue" evidence="2">
    <location>
        <position position="1"/>
    </location>
</feature>
<dbReference type="EMBL" id="JADRCR010000018">
    <property type="protein sequence ID" value="MBK5145883.1"/>
    <property type="molecule type" value="Genomic_DNA"/>
</dbReference>
<evidence type="ECO:0000313" key="3">
    <source>
        <dbReference type="Proteomes" id="UP001296921"/>
    </source>
</evidence>
<accession>A0ABS1IVU7</accession>
<dbReference type="RefSeq" id="WP_228351035.1">
    <property type="nucleotide sequence ID" value="NZ_JADRCR010000018.1"/>
</dbReference>
<dbReference type="Proteomes" id="UP001296921">
    <property type="component" value="Unassembled WGS sequence"/>
</dbReference>
<protein>
    <submittedName>
        <fullName evidence="2">Tail fiber domain-containing protein</fullName>
    </submittedName>
</protein>
<gene>
    <name evidence="2" type="ORF">I2494_19635</name>
</gene>
<evidence type="ECO:0000259" key="1">
    <source>
        <dbReference type="PROSITE" id="PS51688"/>
    </source>
</evidence>
<keyword evidence="3" id="KW-1185">Reference proteome</keyword>
<comment type="caution">
    <text evidence="2">The sequence shown here is derived from an EMBL/GenBank/DDBJ whole genome shotgun (WGS) entry which is preliminary data.</text>
</comment>
<dbReference type="PROSITE" id="PS51688">
    <property type="entry name" value="ICA"/>
    <property type="match status" value="1"/>
</dbReference>
<evidence type="ECO:0000313" key="2">
    <source>
        <dbReference type="EMBL" id="MBK5145883.1"/>
    </source>
</evidence>
<sequence length="239" mass="25789">SVFLKNGRVYKNNGTAQWGWDFFGANGEGMVWSSTASEAMGPSTPAIVVSPSGGGFNGWAARGTALQIQCNDAMNAAYSVWKAVQPGRAWIAGLDLYMPSNNVGLVMLHVNDSNFQFSGVGDFSIPGSVYCTSVVQTSDETKKSDIEVIENSDDIVSSWSGKTFTLNFNDRKSAGVIAQEVMEKFPVAVTVLPDGSLAVDYSALQAPMIEAMKNRIRIEADLLKRLEEVERLLSLSGKE</sequence>
<feature type="domain" description="Peptidase S74" evidence="1">
    <location>
        <begin position="138"/>
        <end position="233"/>
    </location>
</feature>
<name>A0ABS1IVU7_9GAMM</name>
<dbReference type="Pfam" id="PF13884">
    <property type="entry name" value="Peptidase_S74"/>
    <property type="match status" value="1"/>
</dbReference>
<organism evidence="2 3">
    <name type="scientific">Limnobaculum allomyrinae</name>
    <dbReference type="NCBI Taxonomy" id="2791986"/>
    <lineage>
        <taxon>Bacteria</taxon>
        <taxon>Pseudomonadati</taxon>
        <taxon>Pseudomonadota</taxon>
        <taxon>Gammaproteobacteria</taxon>
        <taxon>Enterobacterales</taxon>
        <taxon>Budviciaceae</taxon>
        <taxon>Limnobaculum</taxon>
    </lineage>
</organism>
<reference evidence="2 3" key="1">
    <citation type="submission" date="2020-11" db="EMBL/GenBank/DDBJ databases">
        <title>Insectihabitans protaetiae gen. nov. sp. nov. and Insectihabitans allomyrinae sp. nov., isolated from larvae of Protaetia brevitarsis seulensis and Allomyrina dichotoma, respectively.</title>
        <authorList>
            <person name="Lee S.D."/>
            <person name="Byeon Y.-S."/>
            <person name="Kim S.-M."/>
            <person name="Yang H.L."/>
            <person name="Kim I.S."/>
        </authorList>
    </citation>
    <scope>NUCLEOTIDE SEQUENCE [LARGE SCALE GENOMIC DNA]</scope>
    <source>
        <strain evidence="2 3">BWR-B9</strain>
    </source>
</reference>
<dbReference type="InterPro" id="IPR030392">
    <property type="entry name" value="S74_ICA"/>
</dbReference>
<proteinExistence type="predicted"/>